<feature type="region of interest" description="Disordered" evidence="1">
    <location>
        <begin position="1"/>
        <end position="23"/>
    </location>
</feature>
<proteinExistence type="predicted"/>
<name>U4LGX3_PYROM</name>
<keyword evidence="3" id="KW-1185">Reference proteome</keyword>
<accession>U4LGX3</accession>
<organism evidence="2 3">
    <name type="scientific">Pyronema omphalodes (strain CBS 100304)</name>
    <name type="common">Pyronema confluens</name>
    <dbReference type="NCBI Taxonomy" id="1076935"/>
    <lineage>
        <taxon>Eukaryota</taxon>
        <taxon>Fungi</taxon>
        <taxon>Dikarya</taxon>
        <taxon>Ascomycota</taxon>
        <taxon>Pezizomycotina</taxon>
        <taxon>Pezizomycetes</taxon>
        <taxon>Pezizales</taxon>
        <taxon>Pyronemataceae</taxon>
        <taxon>Pyronema</taxon>
    </lineage>
</organism>
<dbReference type="Proteomes" id="UP000018144">
    <property type="component" value="Unassembled WGS sequence"/>
</dbReference>
<dbReference type="AlphaFoldDB" id="U4LGX3"/>
<sequence>MHQTTTNRLQERTLRNTSPLPLHTSTVQSSVSVRSLDTGQLDGIPLVLGNRLWLLVASVHHTVLGVKDVRTDGDFDIEFVTTTSLLLEEVPCGVQQGGEVLDARVALSSDTGGSDTNTDCLVPVGVGVGEEVRACRGEGYSNVLEARGLRKEIANVEVLLLGSAARGLESVLLKRNELEELEGLLRGGDESSNSLGGNGGNVGNQDLLKVGGGLCHKDKVVIGNGLEVGVSENLQTAKVAEVKTRAKDLGVATALGHLANLVLKGNSQKLERSQTLESKHVVPVAIASVSKNSPGKSDGSDVLAVLQNVENVSDSVETVDTIKPKLANVLGESGVVAEELCSATDRLVWVLENNRKMVNGGGVVEIPLHPDFSSLPSANVQFLESKRQRPLVENMIHPSD</sequence>
<protein>
    <submittedName>
        <fullName evidence="2">Uncharacterized protein</fullName>
    </submittedName>
</protein>
<gene>
    <name evidence="2" type="ORF">PCON_10687</name>
</gene>
<evidence type="ECO:0000313" key="3">
    <source>
        <dbReference type="Proteomes" id="UP000018144"/>
    </source>
</evidence>
<reference evidence="2 3" key="1">
    <citation type="journal article" date="2013" name="PLoS Genet.">
        <title>The genome and development-dependent transcriptomes of Pyronema confluens: a window into fungal evolution.</title>
        <authorList>
            <person name="Traeger S."/>
            <person name="Altegoer F."/>
            <person name="Freitag M."/>
            <person name="Gabaldon T."/>
            <person name="Kempken F."/>
            <person name="Kumar A."/>
            <person name="Marcet-Houben M."/>
            <person name="Poggeler S."/>
            <person name="Stajich J.E."/>
            <person name="Nowrousian M."/>
        </authorList>
    </citation>
    <scope>NUCLEOTIDE SEQUENCE [LARGE SCALE GENOMIC DNA]</scope>
    <source>
        <strain evidence="3">CBS 100304</strain>
        <tissue evidence="2">Vegetative mycelium</tissue>
    </source>
</reference>
<evidence type="ECO:0000313" key="2">
    <source>
        <dbReference type="EMBL" id="CCX11093.1"/>
    </source>
</evidence>
<dbReference type="EMBL" id="HF935591">
    <property type="protein sequence ID" value="CCX11093.1"/>
    <property type="molecule type" value="Genomic_DNA"/>
</dbReference>
<evidence type="ECO:0000256" key="1">
    <source>
        <dbReference type="SAM" id="MobiDB-lite"/>
    </source>
</evidence>